<dbReference type="SUPFAM" id="SSF49265">
    <property type="entry name" value="Fibronectin type III"/>
    <property type="match status" value="2"/>
</dbReference>
<keyword evidence="4 8" id="KW-1133">Transmembrane helix</keyword>
<feature type="transmembrane region" description="Helical" evidence="8">
    <location>
        <begin position="55"/>
        <end position="76"/>
    </location>
</feature>
<evidence type="ECO:0000256" key="8">
    <source>
        <dbReference type="SAM" id="Phobius"/>
    </source>
</evidence>
<evidence type="ECO:0000256" key="6">
    <source>
        <dbReference type="ARBA" id="ARBA00023157"/>
    </source>
</evidence>
<evidence type="ECO:0000259" key="9">
    <source>
        <dbReference type="Pfam" id="PF21604"/>
    </source>
</evidence>
<name>A0A8C7ZTB7_9TELE</name>
<keyword evidence="6" id="KW-1015">Disulfide bond</keyword>
<proteinExistence type="predicted"/>
<dbReference type="AlphaFoldDB" id="A0A8C7ZTB7"/>
<evidence type="ECO:0000256" key="3">
    <source>
        <dbReference type="ARBA" id="ARBA00022729"/>
    </source>
</evidence>
<dbReference type="PANTHER" id="PTHR23037">
    <property type="entry name" value="CYTOKINE RECEPTOR"/>
    <property type="match status" value="1"/>
</dbReference>
<evidence type="ECO:0000256" key="2">
    <source>
        <dbReference type="ARBA" id="ARBA00022692"/>
    </source>
</evidence>
<dbReference type="Proteomes" id="UP000694383">
    <property type="component" value="Unplaced"/>
</dbReference>
<protein>
    <recommendedName>
        <fullName evidence="9">Cytokine receptor-like factor 2-like D1 domain-containing protein</fullName>
    </recommendedName>
</protein>
<dbReference type="PANTHER" id="PTHR23037:SF35">
    <property type="entry name" value="FIBRONECTIN TYPE-III DOMAIN-CONTAINING PROTEIN"/>
    <property type="match status" value="1"/>
</dbReference>
<dbReference type="Ensembl" id="ENSOSIT00000048153.1">
    <property type="protein sequence ID" value="ENSOSIP00000045794.1"/>
    <property type="gene ID" value="ENSOSIG00000021734.1"/>
</dbReference>
<reference evidence="10" key="2">
    <citation type="submission" date="2025-09" db="UniProtKB">
        <authorList>
            <consortium name="Ensembl"/>
        </authorList>
    </citation>
    <scope>IDENTIFICATION</scope>
</reference>
<feature type="domain" description="Cytokine receptor-like factor 2-like D1" evidence="9">
    <location>
        <begin position="93"/>
        <end position="137"/>
    </location>
</feature>
<evidence type="ECO:0000313" key="10">
    <source>
        <dbReference type="Ensembl" id="ENSOSIP00000045794.1"/>
    </source>
</evidence>
<sequence>MVTSTNVHSLSSVCFQSVRLVYSSLFPLYQLTGNETNDGKVDYTQQEQRDDHVSVLEAACFLSATMLALLLLIFSLNGCLLAKEAPDVDCLVVNLEYVSCSWKKSTDGNYTFTSWFEGDTVLECAEYLPGNSTHTGCNRPYSKQRRFDPFYTVLKNGNDSSQALKQEHQLQTKVKLNPPTNVTVKYGSDQNLWFYWNQTYKACMESEVRHRKKQMKWEVGSFLFLFLNKFFHVSVFLLFSFSIILSFKAFFFLQHSKVFRDQSYCINLPASNSRYELQVRIKLDSACGGGPDYWSEWSEPAIWGSNNSTGRTPKCTGTV</sequence>
<dbReference type="Gene3D" id="2.60.40.10">
    <property type="entry name" value="Immunoglobulins"/>
    <property type="match status" value="3"/>
</dbReference>
<reference evidence="10" key="1">
    <citation type="submission" date="2025-08" db="UniProtKB">
        <authorList>
            <consortium name="Ensembl"/>
        </authorList>
    </citation>
    <scope>IDENTIFICATION</scope>
</reference>
<evidence type="ECO:0000256" key="7">
    <source>
        <dbReference type="ARBA" id="ARBA00023170"/>
    </source>
</evidence>
<accession>A0A8C7ZTB7</accession>
<evidence type="ECO:0000313" key="11">
    <source>
        <dbReference type="Proteomes" id="UP000694383"/>
    </source>
</evidence>
<evidence type="ECO:0000256" key="1">
    <source>
        <dbReference type="ARBA" id="ARBA00004167"/>
    </source>
</evidence>
<evidence type="ECO:0000256" key="4">
    <source>
        <dbReference type="ARBA" id="ARBA00022989"/>
    </source>
</evidence>
<keyword evidence="5 8" id="KW-0472">Membrane</keyword>
<keyword evidence="11" id="KW-1185">Reference proteome</keyword>
<dbReference type="GO" id="GO:0004896">
    <property type="term" value="F:cytokine receptor activity"/>
    <property type="evidence" value="ECO:0007669"/>
    <property type="project" value="TreeGrafter"/>
</dbReference>
<organism evidence="10 11">
    <name type="scientific">Oryzias sinensis</name>
    <name type="common">Chinese medaka</name>
    <dbReference type="NCBI Taxonomy" id="183150"/>
    <lineage>
        <taxon>Eukaryota</taxon>
        <taxon>Metazoa</taxon>
        <taxon>Chordata</taxon>
        <taxon>Craniata</taxon>
        <taxon>Vertebrata</taxon>
        <taxon>Euteleostomi</taxon>
        <taxon>Actinopterygii</taxon>
        <taxon>Neopterygii</taxon>
        <taxon>Teleostei</taxon>
        <taxon>Neoteleostei</taxon>
        <taxon>Acanthomorphata</taxon>
        <taxon>Ovalentaria</taxon>
        <taxon>Atherinomorphae</taxon>
        <taxon>Beloniformes</taxon>
        <taxon>Adrianichthyidae</taxon>
        <taxon>Oryziinae</taxon>
        <taxon>Oryzias</taxon>
    </lineage>
</organism>
<dbReference type="GeneTree" id="ENSGT00940000164309"/>
<dbReference type="InterPro" id="IPR048651">
    <property type="entry name" value="CRLF2-like_D1"/>
</dbReference>
<keyword evidence="7" id="KW-0675">Receptor</keyword>
<feature type="transmembrane region" description="Helical" evidence="8">
    <location>
        <begin position="230"/>
        <end position="253"/>
    </location>
</feature>
<evidence type="ECO:0000256" key="5">
    <source>
        <dbReference type="ARBA" id="ARBA00023136"/>
    </source>
</evidence>
<dbReference type="Pfam" id="PF21604">
    <property type="entry name" value="CRLF2_D1"/>
    <property type="match status" value="1"/>
</dbReference>
<comment type="subcellular location">
    <subcellularLocation>
        <location evidence="1">Membrane</location>
        <topology evidence="1">Single-pass membrane protein</topology>
    </subcellularLocation>
</comment>
<dbReference type="GO" id="GO:0009897">
    <property type="term" value="C:external side of plasma membrane"/>
    <property type="evidence" value="ECO:0007669"/>
    <property type="project" value="TreeGrafter"/>
</dbReference>
<keyword evidence="3" id="KW-0732">Signal</keyword>
<keyword evidence="2 8" id="KW-0812">Transmembrane</keyword>
<dbReference type="InterPro" id="IPR013783">
    <property type="entry name" value="Ig-like_fold"/>
</dbReference>
<dbReference type="InterPro" id="IPR036116">
    <property type="entry name" value="FN3_sf"/>
</dbReference>